<dbReference type="InterPro" id="IPR037185">
    <property type="entry name" value="EmrE-like"/>
</dbReference>
<comment type="subcellular location">
    <subcellularLocation>
        <location evidence="1">Membrane</location>
        <topology evidence="1">Multi-pass membrane protein</topology>
    </subcellularLocation>
</comment>
<dbReference type="RefSeq" id="WP_179502216.1">
    <property type="nucleotide sequence ID" value="NZ_JACCAA010000001.1"/>
</dbReference>
<evidence type="ECO:0000313" key="9">
    <source>
        <dbReference type="Proteomes" id="UP000540656"/>
    </source>
</evidence>
<keyword evidence="5 6" id="KW-0472">Membrane</keyword>
<dbReference type="PANTHER" id="PTHR32322">
    <property type="entry name" value="INNER MEMBRANE TRANSPORTER"/>
    <property type="match status" value="1"/>
</dbReference>
<dbReference type="AlphaFoldDB" id="A0A7Y9S304"/>
<dbReference type="GO" id="GO:0016020">
    <property type="term" value="C:membrane"/>
    <property type="evidence" value="ECO:0007669"/>
    <property type="project" value="UniProtKB-SubCell"/>
</dbReference>
<proteinExistence type="inferred from homology"/>
<feature type="transmembrane region" description="Helical" evidence="6">
    <location>
        <begin position="241"/>
        <end position="261"/>
    </location>
</feature>
<dbReference type="InterPro" id="IPR050638">
    <property type="entry name" value="AA-Vitamin_Transporters"/>
</dbReference>
<feature type="transmembrane region" description="Helical" evidence="6">
    <location>
        <begin position="40"/>
        <end position="58"/>
    </location>
</feature>
<reference evidence="8 9" key="1">
    <citation type="submission" date="2020-07" db="EMBL/GenBank/DDBJ databases">
        <title>Sequencing the genomes of 1000 actinobacteria strains.</title>
        <authorList>
            <person name="Klenk H.-P."/>
        </authorList>
    </citation>
    <scope>NUCLEOTIDE SEQUENCE [LARGE SCALE GENOMIC DNA]</scope>
    <source>
        <strain evidence="8 9">DSM 23819</strain>
    </source>
</reference>
<dbReference type="Pfam" id="PF00892">
    <property type="entry name" value="EamA"/>
    <property type="match status" value="2"/>
</dbReference>
<evidence type="ECO:0000256" key="2">
    <source>
        <dbReference type="ARBA" id="ARBA00007362"/>
    </source>
</evidence>
<feature type="transmembrane region" description="Helical" evidence="6">
    <location>
        <begin position="96"/>
        <end position="115"/>
    </location>
</feature>
<organism evidence="8 9">
    <name type="scientific">Nocardioides daedukensis</name>
    <dbReference type="NCBI Taxonomy" id="634462"/>
    <lineage>
        <taxon>Bacteria</taxon>
        <taxon>Bacillati</taxon>
        <taxon>Actinomycetota</taxon>
        <taxon>Actinomycetes</taxon>
        <taxon>Propionibacteriales</taxon>
        <taxon>Nocardioidaceae</taxon>
        <taxon>Nocardioides</taxon>
    </lineage>
</organism>
<evidence type="ECO:0000313" key="8">
    <source>
        <dbReference type="EMBL" id="NYG59133.1"/>
    </source>
</evidence>
<feature type="transmembrane region" description="Helical" evidence="6">
    <location>
        <begin position="211"/>
        <end position="229"/>
    </location>
</feature>
<feature type="transmembrane region" description="Helical" evidence="6">
    <location>
        <begin position="70"/>
        <end position="90"/>
    </location>
</feature>
<evidence type="ECO:0000256" key="4">
    <source>
        <dbReference type="ARBA" id="ARBA00022989"/>
    </source>
</evidence>
<dbReference type="Proteomes" id="UP000540656">
    <property type="component" value="Unassembled WGS sequence"/>
</dbReference>
<dbReference type="SUPFAM" id="SSF103481">
    <property type="entry name" value="Multidrug resistance efflux transporter EmrE"/>
    <property type="match status" value="2"/>
</dbReference>
<dbReference type="InterPro" id="IPR000620">
    <property type="entry name" value="EamA_dom"/>
</dbReference>
<keyword evidence="3 6" id="KW-0812">Transmembrane</keyword>
<feature type="transmembrane region" description="Helical" evidence="6">
    <location>
        <begin position="149"/>
        <end position="168"/>
    </location>
</feature>
<feature type="transmembrane region" description="Helical" evidence="6">
    <location>
        <begin position="267"/>
        <end position="286"/>
    </location>
</feature>
<feature type="transmembrane region" description="Helical" evidence="6">
    <location>
        <begin position="122"/>
        <end position="143"/>
    </location>
</feature>
<dbReference type="Gene3D" id="1.10.3730.20">
    <property type="match status" value="1"/>
</dbReference>
<dbReference type="PANTHER" id="PTHR32322:SF2">
    <property type="entry name" value="EAMA DOMAIN-CONTAINING PROTEIN"/>
    <property type="match status" value="1"/>
</dbReference>
<keyword evidence="4 6" id="KW-1133">Transmembrane helix</keyword>
<comment type="caution">
    <text evidence="8">The sequence shown here is derived from an EMBL/GenBank/DDBJ whole genome shotgun (WGS) entry which is preliminary data.</text>
</comment>
<evidence type="ECO:0000256" key="3">
    <source>
        <dbReference type="ARBA" id="ARBA00022692"/>
    </source>
</evidence>
<sequence>MESNSSVASWRTPALTVIAPVAWGSTYYVTDAFLPSDRPLFAALLRALPVGLLLLALRPALPSGAWWWKSVVLGTLNIGAFFVLIFIAAYRLPSGMAATLTATAPIAMMAVAWLLIGERPRLASISAAVLGVSGVALLVLRAGFAVDPIGVAASLGAVVMSSFGYVLLKRWQAPVDLLTLTAWQLVAGGLLLLPVALLVEGAPPAIDAGAGFGFLYIGLIGTGLANYVWFRGLQRMPAASVSLIGLLNPVTGTILGVFLAHEVFGPTQLLGMALVLLGVLLGQTGVRRAARPLLLTILQPVLRRVGTTTTACSDRNNCRLAAQQLPVRGEWVGHESNAAEPAHPGPVRAP</sequence>
<evidence type="ECO:0000256" key="5">
    <source>
        <dbReference type="ARBA" id="ARBA00023136"/>
    </source>
</evidence>
<feature type="domain" description="EamA" evidence="7">
    <location>
        <begin position="15"/>
        <end position="139"/>
    </location>
</feature>
<keyword evidence="9" id="KW-1185">Reference proteome</keyword>
<gene>
    <name evidence="8" type="ORF">BJ980_002056</name>
</gene>
<comment type="similarity">
    <text evidence="2">Belongs to the EamA transporter family.</text>
</comment>
<feature type="domain" description="EamA" evidence="7">
    <location>
        <begin position="149"/>
        <end position="281"/>
    </location>
</feature>
<accession>A0A7Y9S304</accession>
<evidence type="ECO:0000259" key="7">
    <source>
        <dbReference type="Pfam" id="PF00892"/>
    </source>
</evidence>
<evidence type="ECO:0000256" key="1">
    <source>
        <dbReference type="ARBA" id="ARBA00004141"/>
    </source>
</evidence>
<protein>
    <submittedName>
        <fullName evidence="8">Putative blue pigment (Indigoidine) exporter</fullName>
    </submittedName>
</protein>
<evidence type="ECO:0000256" key="6">
    <source>
        <dbReference type="SAM" id="Phobius"/>
    </source>
</evidence>
<feature type="transmembrane region" description="Helical" evidence="6">
    <location>
        <begin position="180"/>
        <end position="199"/>
    </location>
</feature>
<dbReference type="EMBL" id="JACCAA010000001">
    <property type="protein sequence ID" value="NYG59133.1"/>
    <property type="molecule type" value="Genomic_DNA"/>
</dbReference>
<name>A0A7Y9S304_9ACTN</name>